<feature type="transmembrane region" description="Helical" evidence="7">
    <location>
        <begin position="308"/>
        <end position="334"/>
    </location>
</feature>
<proteinExistence type="inferred from homology"/>
<feature type="domain" description="MacB-like periplasmic core" evidence="9">
    <location>
        <begin position="459"/>
        <end position="644"/>
    </location>
</feature>
<keyword evidence="2" id="KW-1003">Cell membrane</keyword>
<dbReference type="GO" id="GO:0005886">
    <property type="term" value="C:plasma membrane"/>
    <property type="evidence" value="ECO:0007669"/>
    <property type="project" value="UniProtKB-SubCell"/>
</dbReference>
<keyword evidence="3 7" id="KW-0812">Transmembrane</keyword>
<evidence type="ECO:0000256" key="2">
    <source>
        <dbReference type="ARBA" id="ARBA00022475"/>
    </source>
</evidence>
<feature type="transmembrane region" description="Helical" evidence="7">
    <location>
        <begin position="20"/>
        <end position="44"/>
    </location>
</feature>
<feature type="transmembrane region" description="Helical" evidence="7">
    <location>
        <begin position="434"/>
        <end position="452"/>
    </location>
</feature>
<keyword evidence="4 7" id="KW-1133">Transmembrane helix</keyword>
<feature type="transmembrane region" description="Helical" evidence="7">
    <location>
        <begin position="354"/>
        <end position="377"/>
    </location>
</feature>
<dbReference type="RefSeq" id="WP_161085425.1">
    <property type="nucleotide sequence ID" value="NZ_WWCX01000044.1"/>
</dbReference>
<reference evidence="10" key="1">
    <citation type="submission" date="2019-12" db="EMBL/GenBank/DDBJ databases">
        <title>Novel species isolated from a subtropical stream in China.</title>
        <authorList>
            <person name="Lu H."/>
        </authorList>
    </citation>
    <scope>NUCLEOTIDE SEQUENCE [LARGE SCALE GENOMIC DNA]</scope>
    <source>
        <strain evidence="10">FT81W</strain>
    </source>
</reference>
<dbReference type="InterPro" id="IPR050250">
    <property type="entry name" value="Macrolide_Exporter_MacB"/>
</dbReference>
<dbReference type="InterPro" id="IPR003838">
    <property type="entry name" value="ABC3_permease_C"/>
</dbReference>
<dbReference type="GO" id="GO:0022857">
    <property type="term" value="F:transmembrane transporter activity"/>
    <property type="evidence" value="ECO:0007669"/>
    <property type="project" value="TreeGrafter"/>
</dbReference>
<sequence length="807" mass="84850">MLSPRWRKLLRDVALTPGRVALMVLAMAAGMCALATMLSSYTILSRETTRNYLDTNPPSATLQLERIDAPLLAAIRAFPGIAQAQASGTVGVTLAPQGQGQGDALPLTIFVVDDFNALRINTVYREQGAWPPPDGSLLLERDALRLIGQRIGQRIAVSTGYGAPQSLLISGTVHDPALPPASRGQTVYAYATPATVAALGLDGSLRQLKLTVSEQPMNVDAIEATVARLALWLRQDGHAVERIRIPPPGEHPHQKVMTSILAMLLVFSGVALLLSAVLTATVVGGMLQQQRRQIGVMKTIGARRGQIAGLYLTLVLALAGAATALGMTAGLAAGRAFSRVVLNQILNFTMHSGAIPHWCYLLLIAAGVLLPLAIAAVPIMQASAATVQAAISDTGTHGQRYAATAPAAWLDRLPLLDRSLLLALRNSLRRRGRLLLTLSLLALAGAMYMSSLNIREASARHLVVAASERHYDIETTLARPAPVEQVTQLLGALPGVALVEAWDRSSVARERPDGLEIERVYPDGAHGTLAVQAVPAHNATLSLEMLAGRWLADGQSGEVVLNSAALEFFPQARVGASIGIAAHGRTLALRVAGIARQDMTAATVFVSAPTYARMAGRAGQAASYRVVLRAHDEAAIAQAARDIGRTLAGAGIEVRMTMTETMLRKEVDGHFDLLIAAMLFIALLMAAVGLFGLGSAMGSNVAERGREFGIMRSIGASSAVVLRNVLCEGVLVALMSVPLALALSLPLSAAIGAYLGELLFGLAFPLTVSAAGVLAWLAMVLLGALLASGLPAWSASRLSIHQTLATL</sequence>
<dbReference type="PANTHER" id="PTHR30572:SF4">
    <property type="entry name" value="ABC TRANSPORTER PERMEASE YTRF"/>
    <property type="match status" value="1"/>
</dbReference>
<evidence type="ECO:0000259" key="8">
    <source>
        <dbReference type="Pfam" id="PF02687"/>
    </source>
</evidence>
<feature type="transmembrane region" description="Helical" evidence="7">
    <location>
        <begin position="762"/>
        <end position="787"/>
    </location>
</feature>
<accession>A0A845GQY8</accession>
<comment type="caution">
    <text evidence="10">The sequence shown here is derived from an EMBL/GenBank/DDBJ whole genome shotgun (WGS) entry which is preliminary data.</text>
</comment>
<evidence type="ECO:0000256" key="5">
    <source>
        <dbReference type="ARBA" id="ARBA00023136"/>
    </source>
</evidence>
<feature type="domain" description="ABC3 transporter permease C-terminal" evidence="8">
    <location>
        <begin position="680"/>
        <end position="799"/>
    </location>
</feature>
<name>A0A845GQY8_9BURK</name>
<dbReference type="Pfam" id="PF12704">
    <property type="entry name" value="MacB_PCD"/>
    <property type="match status" value="1"/>
</dbReference>
<dbReference type="AlphaFoldDB" id="A0A845GQY8"/>
<dbReference type="PANTHER" id="PTHR30572">
    <property type="entry name" value="MEMBRANE COMPONENT OF TRANSPORTER-RELATED"/>
    <property type="match status" value="1"/>
</dbReference>
<evidence type="ECO:0000256" key="6">
    <source>
        <dbReference type="ARBA" id="ARBA00038076"/>
    </source>
</evidence>
<feature type="transmembrane region" description="Helical" evidence="7">
    <location>
        <begin position="730"/>
        <end position="756"/>
    </location>
</feature>
<dbReference type="InterPro" id="IPR025857">
    <property type="entry name" value="MacB_PCD"/>
</dbReference>
<dbReference type="Proteomes" id="UP000447355">
    <property type="component" value="Unassembled WGS sequence"/>
</dbReference>
<evidence type="ECO:0000256" key="4">
    <source>
        <dbReference type="ARBA" id="ARBA00022989"/>
    </source>
</evidence>
<evidence type="ECO:0000256" key="7">
    <source>
        <dbReference type="SAM" id="Phobius"/>
    </source>
</evidence>
<protein>
    <submittedName>
        <fullName evidence="10">FtsX-like permease family protein</fullName>
    </submittedName>
</protein>
<dbReference type="EMBL" id="WWCX01000044">
    <property type="protein sequence ID" value="MYM96411.1"/>
    <property type="molecule type" value="Genomic_DNA"/>
</dbReference>
<evidence type="ECO:0000259" key="9">
    <source>
        <dbReference type="Pfam" id="PF12704"/>
    </source>
</evidence>
<keyword evidence="5 7" id="KW-0472">Membrane</keyword>
<gene>
    <name evidence="10" type="ORF">GTP90_21330</name>
</gene>
<evidence type="ECO:0000313" key="10">
    <source>
        <dbReference type="EMBL" id="MYM96411.1"/>
    </source>
</evidence>
<feature type="transmembrane region" description="Helical" evidence="7">
    <location>
        <begin position="260"/>
        <end position="287"/>
    </location>
</feature>
<evidence type="ECO:0000313" key="11">
    <source>
        <dbReference type="Proteomes" id="UP000447355"/>
    </source>
</evidence>
<evidence type="ECO:0000256" key="1">
    <source>
        <dbReference type="ARBA" id="ARBA00004651"/>
    </source>
</evidence>
<organism evidence="10 11">
    <name type="scientific">Duganella vulcania</name>
    <dbReference type="NCBI Taxonomy" id="2692166"/>
    <lineage>
        <taxon>Bacteria</taxon>
        <taxon>Pseudomonadati</taxon>
        <taxon>Pseudomonadota</taxon>
        <taxon>Betaproteobacteria</taxon>
        <taxon>Burkholderiales</taxon>
        <taxon>Oxalobacteraceae</taxon>
        <taxon>Telluria group</taxon>
        <taxon>Duganella</taxon>
    </lineage>
</organism>
<comment type="subcellular location">
    <subcellularLocation>
        <location evidence="1">Cell membrane</location>
        <topology evidence="1">Multi-pass membrane protein</topology>
    </subcellularLocation>
</comment>
<comment type="similarity">
    <text evidence="6">Belongs to the ABC-4 integral membrane protein family.</text>
</comment>
<feature type="domain" description="ABC3 transporter permease C-terminal" evidence="8">
    <location>
        <begin position="266"/>
        <end position="384"/>
    </location>
</feature>
<evidence type="ECO:0000256" key="3">
    <source>
        <dbReference type="ARBA" id="ARBA00022692"/>
    </source>
</evidence>
<dbReference type="Pfam" id="PF02687">
    <property type="entry name" value="FtsX"/>
    <property type="match status" value="2"/>
</dbReference>
<feature type="transmembrane region" description="Helical" evidence="7">
    <location>
        <begin position="673"/>
        <end position="696"/>
    </location>
</feature>